<keyword evidence="2 3" id="KW-0040">ANK repeat</keyword>
<dbReference type="AlphaFoldDB" id="A0A2R2MQD9"/>
<evidence type="ECO:0000256" key="1">
    <source>
        <dbReference type="ARBA" id="ARBA00022737"/>
    </source>
</evidence>
<dbReference type="Gene3D" id="3.40.50.10140">
    <property type="entry name" value="Toll/interleukin-1 receptor homology (TIR) domain"/>
    <property type="match status" value="1"/>
</dbReference>
<dbReference type="Pfam" id="PF12796">
    <property type="entry name" value="Ank_2"/>
    <property type="match status" value="1"/>
</dbReference>
<dbReference type="RefSeq" id="XP_023932464.1">
    <property type="nucleotide sequence ID" value="XM_024076696.1"/>
</dbReference>
<dbReference type="GeneID" id="106157757"/>
<dbReference type="PANTHER" id="PTHR24201">
    <property type="entry name" value="ANK_REP_REGION DOMAIN-CONTAINING PROTEIN"/>
    <property type="match status" value="1"/>
</dbReference>
<keyword evidence="5" id="KW-1185">Reference proteome</keyword>
<dbReference type="InterPro" id="IPR000157">
    <property type="entry name" value="TIR_dom"/>
</dbReference>
<proteinExistence type="predicted"/>
<dbReference type="SUPFAM" id="SSF48403">
    <property type="entry name" value="Ankyrin repeat"/>
    <property type="match status" value="1"/>
</dbReference>
<protein>
    <submittedName>
        <fullName evidence="6">Uncharacterized protein LOC106157757</fullName>
    </submittedName>
</protein>
<dbReference type="SMART" id="SM00255">
    <property type="entry name" value="TIR"/>
    <property type="match status" value="1"/>
</dbReference>
<dbReference type="InterPro" id="IPR002110">
    <property type="entry name" value="Ankyrin_rpt"/>
</dbReference>
<dbReference type="Proteomes" id="UP000085678">
    <property type="component" value="Unplaced"/>
</dbReference>
<dbReference type="PROSITE" id="PS50297">
    <property type="entry name" value="ANK_REP_REGION"/>
    <property type="match status" value="1"/>
</dbReference>
<dbReference type="STRING" id="7574.A0A2R2MQD9"/>
<gene>
    <name evidence="6" type="primary">LOC106157757</name>
</gene>
<evidence type="ECO:0000259" key="4">
    <source>
        <dbReference type="PROSITE" id="PS50104"/>
    </source>
</evidence>
<organism evidence="5 6">
    <name type="scientific">Lingula anatina</name>
    <name type="common">Brachiopod</name>
    <name type="synonym">Lingula unguis</name>
    <dbReference type="NCBI Taxonomy" id="7574"/>
    <lineage>
        <taxon>Eukaryota</taxon>
        <taxon>Metazoa</taxon>
        <taxon>Spiralia</taxon>
        <taxon>Lophotrochozoa</taxon>
        <taxon>Brachiopoda</taxon>
        <taxon>Linguliformea</taxon>
        <taxon>Lingulata</taxon>
        <taxon>Lingulida</taxon>
        <taxon>Linguloidea</taxon>
        <taxon>Lingulidae</taxon>
        <taxon>Lingula</taxon>
    </lineage>
</organism>
<dbReference type="SUPFAM" id="SSF52200">
    <property type="entry name" value="Toll/Interleukin receptor TIR domain"/>
    <property type="match status" value="1"/>
</dbReference>
<dbReference type="GO" id="GO:0007165">
    <property type="term" value="P:signal transduction"/>
    <property type="evidence" value="ECO:0007669"/>
    <property type="project" value="InterPro"/>
</dbReference>
<evidence type="ECO:0000313" key="5">
    <source>
        <dbReference type="Proteomes" id="UP000085678"/>
    </source>
</evidence>
<feature type="repeat" description="ANK" evidence="3">
    <location>
        <begin position="35"/>
        <end position="67"/>
    </location>
</feature>
<dbReference type="Pfam" id="PF13676">
    <property type="entry name" value="TIR_2"/>
    <property type="match status" value="1"/>
</dbReference>
<dbReference type="InterPro" id="IPR050776">
    <property type="entry name" value="Ank_Repeat/CDKN_Inhibitor"/>
</dbReference>
<dbReference type="InterPro" id="IPR035897">
    <property type="entry name" value="Toll_tir_struct_dom_sf"/>
</dbReference>
<dbReference type="PROSITE" id="PS50088">
    <property type="entry name" value="ANK_REPEAT"/>
    <property type="match status" value="1"/>
</dbReference>
<dbReference type="SMART" id="SM00248">
    <property type="entry name" value="ANK"/>
    <property type="match status" value="2"/>
</dbReference>
<dbReference type="KEGG" id="lak:106157757"/>
<reference evidence="6" key="1">
    <citation type="submission" date="2025-08" db="UniProtKB">
        <authorList>
            <consortium name="RefSeq"/>
        </authorList>
    </citation>
    <scope>IDENTIFICATION</scope>
    <source>
        <tissue evidence="6">Gonads</tissue>
    </source>
</reference>
<name>A0A2R2MQD9_LINAN</name>
<dbReference type="PROSITE" id="PS50104">
    <property type="entry name" value="TIR"/>
    <property type="match status" value="1"/>
</dbReference>
<evidence type="ECO:0000256" key="3">
    <source>
        <dbReference type="PROSITE-ProRule" id="PRU00023"/>
    </source>
</evidence>
<evidence type="ECO:0000313" key="6">
    <source>
        <dbReference type="RefSeq" id="XP_023932464.1"/>
    </source>
</evidence>
<feature type="domain" description="TIR" evidence="4">
    <location>
        <begin position="253"/>
        <end position="384"/>
    </location>
</feature>
<accession>A0A2R2MQD9</accession>
<evidence type="ECO:0000256" key="2">
    <source>
        <dbReference type="ARBA" id="ARBA00023043"/>
    </source>
</evidence>
<dbReference type="OrthoDB" id="6160824at2759"/>
<dbReference type="Gene3D" id="1.25.40.20">
    <property type="entry name" value="Ankyrin repeat-containing domain"/>
    <property type="match status" value="3"/>
</dbReference>
<dbReference type="InterPro" id="IPR036770">
    <property type="entry name" value="Ankyrin_rpt-contain_sf"/>
</dbReference>
<dbReference type="PRINTS" id="PR01415">
    <property type="entry name" value="ANKYRIN"/>
</dbReference>
<sequence>MADSRLLWAARGGAIQSLQGLLTAGECNINVQDRDGSTPLHWAAICGQTQCVQLLLEHGADTNIQAELLLKHGADTSVQCVQLLLQHGADTSIQDKWRKIPRMVAEDEEHAAVAELLSRFELPDIQGYVQTRTLEHLAELLDSDEYTIINQTNLSTNFPDVLQFQKVQGLKGWAIKNNCTNIRDLKVGLQAANFPRLANAAGDCYAGVVTEILNMTPDEFEERCRTLVTARHMHTSRSTTTNQQDVRLPLDQYCYDAFIAYSGEDEETIEPVLHQLKELGVKLWYAKEDLIPGTQVITSISEAIIASKHTVAFLSKSFVQSRWCQQELQYAMQEALNAKRDVLIPVVMNISPEEIPAEIKGLKFILFDDEELIPKLSQAIKGAQNTPTYGELRDENEVLRGEVRLLTSERRLQSQ</sequence>
<keyword evidence="1" id="KW-0677">Repeat</keyword>
<dbReference type="InParanoid" id="A0A2R2MQD9"/>